<dbReference type="InterPro" id="IPR041078">
    <property type="entry name" value="Plavaka"/>
</dbReference>
<proteinExistence type="predicted"/>
<name>A0A397VQY7_9GLOM</name>
<keyword evidence="2" id="KW-1185">Reference proteome</keyword>
<evidence type="ECO:0000313" key="1">
    <source>
        <dbReference type="EMBL" id="RIB24181.1"/>
    </source>
</evidence>
<dbReference type="OrthoDB" id="2439173at2759"/>
<comment type="caution">
    <text evidence="1">The sequence shown here is derived from an EMBL/GenBank/DDBJ whole genome shotgun (WGS) entry which is preliminary data.</text>
</comment>
<dbReference type="Pfam" id="PF18759">
    <property type="entry name" value="Plavaka"/>
    <property type="match status" value="1"/>
</dbReference>
<dbReference type="Proteomes" id="UP000266673">
    <property type="component" value="Unassembled WGS sequence"/>
</dbReference>
<dbReference type="EMBL" id="QKWP01000227">
    <property type="protein sequence ID" value="RIB24181.1"/>
    <property type="molecule type" value="Genomic_DNA"/>
</dbReference>
<accession>A0A397VQY7</accession>
<reference evidence="1 2" key="1">
    <citation type="submission" date="2018-06" db="EMBL/GenBank/DDBJ databases">
        <title>Comparative genomics reveals the genomic features of Rhizophagus irregularis, R. cerebriforme, R. diaphanum and Gigaspora rosea, and their symbiotic lifestyle signature.</title>
        <authorList>
            <person name="Morin E."/>
            <person name="San Clemente H."/>
            <person name="Chen E.C.H."/>
            <person name="De La Providencia I."/>
            <person name="Hainaut M."/>
            <person name="Kuo A."/>
            <person name="Kohler A."/>
            <person name="Murat C."/>
            <person name="Tang N."/>
            <person name="Roy S."/>
            <person name="Loubradou J."/>
            <person name="Henrissat B."/>
            <person name="Grigoriev I.V."/>
            <person name="Corradi N."/>
            <person name="Roux C."/>
            <person name="Martin F.M."/>
        </authorList>
    </citation>
    <scope>NUCLEOTIDE SEQUENCE [LARGE SCALE GENOMIC DNA]</scope>
    <source>
        <strain evidence="1 2">DAOM 194757</strain>
    </source>
</reference>
<gene>
    <name evidence="1" type="ORF">C2G38_2169273</name>
</gene>
<sequence>MVPLLTNVSISVEYDLEDYEGASYKDAFDDLLYPLAVEWPNEAYREFMEIVNKYQLSNSAGDSIINFFNKYSSLDVSPLSSSTRIGKEFLDNTIIPHMMFKGIPITMFQNNATTLDHMGKSSSHPIFLSLGNIPNYQRNKPESKALIGYLPILKAKNTKTKNSKKFRKAVLSLGRVHTMFFVQYAGLIGEKLK</sequence>
<dbReference type="AlphaFoldDB" id="A0A397VQY7"/>
<organism evidence="1 2">
    <name type="scientific">Gigaspora rosea</name>
    <dbReference type="NCBI Taxonomy" id="44941"/>
    <lineage>
        <taxon>Eukaryota</taxon>
        <taxon>Fungi</taxon>
        <taxon>Fungi incertae sedis</taxon>
        <taxon>Mucoromycota</taxon>
        <taxon>Glomeromycotina</taxon>
        <taxon>Glomeromycetes</taxon>
        <taxon>Diversisporales</taxon>
        <taxon>Gigasporaceae</taxon>
        <taxon>Gigaspora</taxon>
    </lineage>
</organism>
<protein>
    <submittedName>
        <fullName evidence="1">Uncharacterized protein</fullName>
    </submittedName>
</protein>
<evidence type="ECO:0000313" key="2">
    <source>
        <dbReference type="Proteomes" id="UP000266673"/>
    </source>
</evidence>